<dbReference type="Gene3D" id="1.10.443.10">
    <property type="entry name" value="Intergrase catalytic core"/>
    <property type="match status" value="1"/>
</dbReference>
<dbReference type="GO" id="GO:0003677">
    <property type="term" value="F:DNA binding"/>
    <property type="evidence" value="ECO:0007669"/>
    <property type="project" value="InterPro"/>
</dbReference>
<reference evidence="3" key="1">
    <citation type="submission" date="2020-06" db="EMBL/GenBank/DDBJ databases">
        <title>Legume-microbial interactions unlock mineral nutrients during tropical forest succession.</title>
        <authorList>
            <person name="Epihov D.Z."/>
        </authorList>
    </citation>
    <scope>NUCLEOTIDE SEQUENCE [LARGE SCALE GENOMIC DNA]</scope>
    <source>
        <strain evidence="3">Pan2503</strain>
    </source>
</reference>
<keyword evidence="4" id="KW-1185">Reference proteome</keyword>
<keyword evidence="1" id="KW-0233">DNA recombination</keyword>
<dbReference type="InterPro" id="IPR013762">
    <property type="entry name" value="Integrase-like_cat_sf"/>
</dbReference>
<organism evidence="3 4">
    <name type="scientific">Candidatus Acidiferrum panamense</name>
    <dbReference type="NCBI Taxonomy" id="2741543"/>
    <lineage>
        <taxon>Bacteria</taxon>
        <taxon>Pseudomonadati</taxon>
        <taxon>Acidobacteriota</taxon>
        <taxon>Terriglobia</taxon>
        <taxon>Candidatus Acidiferrales</taxon>
        <taxon>Candidatus Acidiferrum</taxon>
    </lineage>
</organism>
<dbReference type="SUPFAM" id="SSF56349">
    <property type="entry name" value="DNA breaking-rejoining enzymes"/>
    <property type="match status" value="1"/>
</dbReference>
<protein>
    <submittedName>
        <fullName evidence="3">Tyrosine-type recombinase/integrase</fullName>
    </submittedName>
</protein>
<name>A0A7V8SZK6_9BACT</name>
<dbReference type="AlphaFoldDB" id="A0A7V8SZK6"/>
<dbReference type="InterPro" id="IPR050090">
    <property type="entry name" value="Tyrosine_recombinase_XerCD"/>
</dbReference>
<feature type="domain" description="Tyr recombinase" evidence="2">
    <location>
        <begin position="1"/>
        <end position="162"/>
    </location>
</feature>
<evidence type="ECO:0000256" key="1">
    <source>
        <dbReference type="ARBA" id="ARBA00023172"/>
    </source>
</evidence>
<dbReference type="PROSITE" id="PS51898">
    <property type="entry name" value="TYR_RECOMBINASE"/>
    <property type="match status" value="1"/>
</dbReference>
<dbReference type="GO" id="GO:0006310">
    <property type="term" value="P:DNA recombination"/>
    <property type="evidence" value="ECO:0007669"/>
    <property type="project" value="UniProtKB-KW"/>
</dbReference>
<dbReference type="Pfam" id="PF00589">
    <property type="entry name" value="Phage_integrase"/>
    <property type="match status" value="1"/>
</dbReference>
<proteinExistence type="predicted"/>
<evidence type="ECO:0000313" key="3">
    <source>
        <dbReference type="EMBL" id="MBA0088096.1"/>
    </source>
</evidence>
<dbReference type="Proteomes" id="UP000567293">
    <property type="component" value="Unassembled WGS sequence"/>
</dbReference>
<dbReference type="InterPro" id="IPR002104">
    <property type="entry name" value="Integrase_catalytic"/>
</dbReference>
<evidence type="ECO:0000313" key="4">
    <source>
        <dbReference type="Proteomes" id="UP000567293"/>
    </source>
</evidence>
<dbReference type="PANTHER" id="PTHR30349:SF64">
    <property type="entry name" value="PROPHAGE INTEGRASE INTD-RELATED"/>
    <property type="match status" value="1"/>
</dbReference>
<dbReference type="InterPro" id="IPR011010">
    <property type="entry name" value="DNA_brk_join_enz"/>
</dbReference>
<accession>A0A7V8SZK6</accession>
<sequence length="168" mass="18723">MAAVRNPIHRTCFQLMYACGLRIGEAAKVAIGDIDNIKGVLRIIGKGNKERCVPLPEPMLAKLRHLWSTHRNPRWLTPDRSGTGPVSKNALWRTFRLAVRAAGIKRPVNPHGLRHSYATRLLEQGTEARVVQILLGHVNIATTAIYLHLTEPTRASLKATLDKLMTDL</sequence>
<dbReference type="EMBL" id="JACDQQ010002337">
    <property type="protein sequence ID" value="MBA0088096.1"/>
    <property type="molecule type" value="Genomic_DNA"/>
</dbReference>
<gene>
    <name evidence="3" type="ORF">HRJ53_24185</name>
</gene>
<dbReference type="GO" id="GO:0015074">
    <property type="term" value="P:DNA integration"/>
    <property type="evidence" value="ECO:0007669"/>
    <property type="project" value="InterPro"/>
</dbReference>
<dbReference type="PANTHER" id="PTHR30349">
    <property type="entry name" value="PHAGE INTEGRASE-RELATED"/>
    <property type="match status" value="1"/>
</dbReference>
<comment type="caution">
    <text evidence="3">The sequence shown here is derived from an EMBL/GenBank/DDBJ whole genome shotgun (WGS) entry which is preliminary data.</text>
</comment>
<evidence type="ECO:0000259" key="2">
    <source>
        <dbReference type="PROSITE" id="PS51898"/>
    </source>
</evidence>